<evidence type="ECO:0000313" key="2">
    <source>
        <dbReference type="Proteomes" id="UP001227211"/>
    </source>
</evidence>
<dbReference type="Proteomes" id="UP001227211">
    <property type="component" value="Segment"/>
</dbReference>
<dbReference type="EMBL" id="OQ845959">
    <property type="protein sequence ID" value="WIV79070.1"/>
    <property type="molecule type" value="Genomic_DNA"/>
</dbReference>
<dbReference type="InterPro" id="IPR036410">
    <property type="entry name" value="HSP_DnaJ_Cys-rich_dom_sf"/>
</dbReference>
<dbReference type="SUPFAM" id="SSF57938">
    <property type="entry name" value="DnaJ/Hsp40 cysteine-rich domain"/>
    <property type="match status" value="1"/>
</dbReference>
<dbReference type="Gene3D" id="6.20.20.10">
    <property type="match status" value="1"/>
</dbReference>
<accession>A0A9Y1ZCL9</accession>
<evidence type="ECO:0000313" key="1">
    <source>
        <dbReference type="EMBL" id="WIV79070.1"/>
    </source>
</evidence>
<reference evidence="1 2" key="1">
    <citation type="submission" date="2023-04" db="EMBL/GenBank/DDBJ databases">
        <authorList>
            <person name="Li L."/>
        </authorList>
    </citation>
    <scope>NUCLEOTIDE SEQUENCE [LARGE SCALE GENOMIC DNA]</scope>
</reference>
<protein>
    <submittedName>
        <fullName evidence="1">Uncharacterized protein</fullName>
    </submittedName>
</protein>
<name>A0A9Y1ZCL9_9CAUD</name>
<proteinExistence type="predicted"/>
<sequence length="41" mass="4529">MFTFFVSTMQNTKKCDFCNGEGYTRAGCCPMCGGSGKMFNK</sequence>
<organism evidence="1 2">
    <name type="scientific">Salmonella phage NJ12</name>
    <dbReference type="NCBI Taxonomy" id="3043562"/>
    <lineage>
        <taxon>Viruses</taxon>
        <taxon>Duplodnaviria</taxon>
        <taxon>Heunggongvirae</taxon>
        <taxon>Uroviricota</taxon>
        <taxon>Caudoviricetes</taxon>
        <taxon>Andersonviridae</taxon>
        <taxon>Ounavirinae</taxon>
        <taxon>Felixounavirus</taxon>
        <taxon>Felixounavirus NJ12</taxon>
    </lineage>
</organism>
<keyword evidence="2" id="KW-1185">Reference proteome</keyword>